<dbReference type="PANTHER" id="PTHR11247:SF8">
    <property type="entry name" value="PALMITOYL-PROTEIN THIOESTERASE 1"/>
    <property type="match status" value="1"/>
</dbReference>
<evidence type="ECO:0000256" key="6">
    <source>
        <dbReference type="ARBA" id="ARBA00023180"/>
    </source>
</evidence>
<keyword evidence="5" id="KW-1015">Disulfide bond</keyword>
<dbReference type="AlphaFoldDB" id="A0A0A7CLZ6"/>
<keyword evidence="3 8" id="KW-0732">Signal</keyword>
<keyword evidence="4" id="KW-0378">Hydrolase</keyword>
<proteinExistence type="predicted"/>
<evidence type="ECO:0000256" key="3">
    <source>
        <dbReference type="ARBA" id="ARBA00022729"/>
    </source>
</evidence>
<protein>
    <recommendedName>
        <fullName evidence="2">Palmitoyl-protein thioesterase 1</fullName>
        <ecNumber evidence="1">3.1.2.22</ecNumber>
    </recommendedName>
    <alternativeName>
        <fullName evidence="7">Palmitoyl-protein hydrolase 1</fullName>
    </alternativeName>
</protein>
<evidence type="ECO:0000256" key="2">
    <source>
        <dbReference type="ARBA" id="ARBA00014212"/>
    </source>
</evidence>
<evidence type="ECO:0000256" key="1">
    <source>
        <dbReference type="ARBA" id="ARBA00012423"/>
    </source>
</evidence>
<reference evidence="9" key="1">
    <citation type="journal article" date="2014" name="Genome Biol. Evol.">
        <title>The secreted proteins of Achlya hypogyna and Thraustotheca clavata identify the ancestral oomycete secretome and reveal gene acquisitions by horizontal gene transfer.</title>
        <authorList>
            <person name="Misner I."/>
            <person name="Blouin N."/>
            <person name="Leonard G."/>
            <person name="Richards T.A."/>
            <person name="Lane C.E."/>
        </authorList>
    </citation>
    <scope>NUCLEOTIDE SEQUENCE</scope>
    <source>
        <strain evidence="9">ATCC 34112</strain>
    </source>
</reference>
<feature type="signal peptide" evidence="8">
    <location>
        <begin position="1"/>
        <end position="23"/>
    </location>
</feature>
<evidence type="ECO:0000313" key="9">
    <source>
        <dbReference type="EMBL" id="AIG55480.1"/>
    </source>
</evidence>
<dbReference type="EMBL" id="KM038019">
    <property type="protein sequence ID" value="AIG55480.1"/>
    <property type="molecule type" value="Genomic_DNA"/>
</dbReference>
<accession>A0A0A7CLZ6</accession>
<dbReference type="PANTHER" id="PTHR11247">
    <property type="entry name" value="PALMITOYL-PROTEIN THIOESTERASE/DOLICHYLDIPHOSPHATASE 1"/>
    <property type="match status" value="1"/>
</dbReference>
<dbReference type="EC" id="3.1.2.22" evidence="1"/>
<dbReference type="InterPro" id="IPR029058">
    <property type="entry name" value="AB_hydrolase_fold"/>
</dbReference>
<evidence type="ECO:0000256" key="5">
    <source>
        <dbReference type="ARBA" id="ARBA00023157"/>
    </source>
</evidence>
<feature type="chain" id="PRO_5002025799" description="Palmitoyl-protein thioesterase 1" evidence="8">
    <location>
        <begin position="24"/>
        <end position="361"/>
    </location>
</feature>
<dbReference type="Gene3D" id="3.40.50.1820">
    <property type="entry name" value="alpha/beta hydrolase"/>
    <property type="match status" value="1"/>
</dbReference>
<organism evidence="9">
    <name type="scientific">Thraustotheca clavata</name>
    <dbReference type="NCBI Taxonomy" id="74557"/>
    <lineage>
        <taxon>Eukaryota</taxon>
        <taxon>Sar</taxon>
        <taxon>Stramenopiles</taxon>
        <taxon>Oomycota</taxon>
        <taxon>Saprolegniomycetes</taxon>
        <taxon>Saprolegniales</taxon>
        <taxon>Achlyaceae</taxon>
        <taxon>Thraustotheca</taxon>
    </lineage>
</organism>
<sequence length="361" mass="40846">MTQMRAWGLTIMLGFVLLQGIMGDFLQEMENKQELMDLLRESPFVLKLNEPILTKKEVIFAPTTNLPVVLMHGMGDAAGNPGMQRLRKLLASHLDTYVMNVQIGDSVAADASNSFFMKFDDQIEIFAQQIANDTNLKGGFNAMGFSQGNLLIRAYVERYNDPPVRNFISVHGPLAGVGSLPHCHPSNFICKEINAPHVLSQILSSAAYTDTVQGNKYYYIKYLLCKLAQSNYYRDPRQIEAYLAHALFLPDINNEKEKKNPFYKTRFASLDHLVLVRAAKDTMVYPHESEWFGAYADGHWDVILPMNSTKWYQEDSFGLKTLHKAGNITFYETPGDHLQVSTSELLKWVDAHFKSSSALMT</sequence>
<evidence type="ECO:0000256" key="8">
    <source>
        <dbReference type="SAM" id="SignalP"/>
    </source>
</evidence>
<evidence type="ECO:0000256" key="4">
    <source>
        <dbReference type="ARBA" id="ARBA00022801"/>
    </source>
</evidence>
<dbReference type="InterPro" id="IPR002472">
    <property type="entry name" value="Palm_thioest"/>
</dbReference>
<name>A0A0A7CLZ6_9STRA</name>
<dbReference type="GO" id="GO:0005764">
    <property type="term" value="C:lysosome"/>
    <property type="evidence" value="ECO:0007669"/>
    <property type="project" value="TreeGrafter"/>
</dbReference>
<dbReference type="Pfam" id="PF02089">
    <property type="entry name" value="Palm_thioest"/>
    <property type="match status" value="1"/>
</dbReference>
<dbReference type="GO" id="GO:0008474">
    <property type="term" value="F:palmitoyl-(protein) hydrolase activity"/>
    <property type="evidence" value="ECO:0007669"/>
    <property type="project" value="UniProtKB-EC"/>
</dbReference>
<dbReference type="SUPFAM" id="SSF53474">
    <property type="entry name" value="alpha/beta-Hydrolases"/>
    <property type="match status" value="1"/>
</dbReference>
<evidence type="ECO:0000256" key="7">
    <source>
        <dbReference type="ARBA" id="ARBA00031934"/>
    </source>
</evidence>
<keyword evidence="6" id="KW-0325">Glycoprotein</keyword>
<dbReference type="PRINTS" id="PR00414">
    <property type="entry name" value="PPTHIESTRASE"/>
</dbReference>